<keyword evidence="2 4" id="KW-0808">Transferase</keyword>
<evidence type="ECO:0000256" key="1">
    <source>
        <dbReference type="ARBA" id="ARBA00022603"/>
    </source>
</evidence>
<evidence type="ECO:0000313" key="5">
    <source>
        <dbReference type="EMBL" id="MQN00448.1"/>
    </source>
</evidence>
<evidence type="ECO:0000256" key="4">
    <source>
        <dbReference type="PROSITE-ProRule" id="PRU01024"/>
    </source>
</evidence>
<dbReference type="Gene3D" id="2.40.50.1070">
    <property type="match status" value="1"/>
</dbReference>
<evidence type="ECO:0000256" key="2">
    <source>
        <dbReference type="ARBA" id="ARBA00022679"/>
    </source>
</evidence>
<keyword evidence="1 4" id="KW-0489">Methyltransferase</keyword>
<dbReference type="GO" id="GO:0070041">
    <property type="term" value="F:rRNA (uridine-C5-)-methyltransferase activity"/>
    <property type="evidence" value="ECO:0007669"/>
    <property type="project" value="TreeGrafter"/>
</dbReference>
<protein>
    <recommendedName>
        <fullName evidence="7">23S rRNA (Uracil(1939)-C(5))-methyltransferase RlmD</fullName>
    </recommendedName>
</protein>
<dbReference type="Proteomes" id="UP000460257">
    <property type="component" value="Unassembled WGS sequence"/>
</dbReference>
<dbReference type="EMBL" id="VOGC01000001">
    <property type="protein sequence ID" value="MQN00448.1"/>
    <property type="molecule type" value="Genomic_DNA"/>
</dbReference>
<feature type="binding site" evidence="4">
    <location>
        <position position="107"/>
    </location>
    <ligand>
        <name>S-adenosyl-L-methionine</name>
        <dbReference type="ChEBI" id="CHEBI:59789"/>
    </ligand>
</feature>
<proteinExistence type="inferred from homology"/>
<name>A0A6N7IXJ2_9FIRM</name>
<sequence>MYENKVRAYDETTHKGLIRHILIRHGVHTGQVMVCLVINGKSIPAIDNLVERLTVACPDITSICVNINKNTGNVILGDRTECIWGEPVITDKVGDITFDISAKSFFQVNPVQMEKLYSRALEYADLKGSENVYDLYSGIGTISLFLAKKAGHVTGVEVVPDAVKTLSGMRN</sequence>
<keyword evidence="6" id="KW-1185">Reference proteome</keyword>
<dbReference type="InterPro" id="IPR010280">
    <property type="entry name" value="U5_MeTrfase_fam"/>
</dbReference>
<dbReference type="PROSITE" id="PS51687">
    <property type="entry name" value="SAM_MT_RNA_M5U"/>
    <property type="match status" value="1"/>
</dbReference>
<comment type="similarity">
    <text evidence="4">Belongs to the class I-like SAM-binding methyltransferase superfamily. RNA M5U methyltransferase family.</text>
</comment>
<feature type="binding site" evidence="4">
    <location>
        <position position="136"/>
    </location>
    <ligand>
        <name>S-adenosyl-L-methionine</name>
        <dbReference type="ChEBI" id="CHEBI:59789"/>
    </ligand>
</feature>
<evidence type="ECO:0000313" key="6">
    <source>
        <dbReference type="Proteomes" id="UP000460257"/>
    </source>
</evidence>
<reference evidence="5" key="1">
    <citation type="journal article" date="2020" name="Appl. Environ. Microbiol.">
        <title>Medium-Chain Fatty Acid Synthesis by 'Candidatus Weimeria bifida' gen. nov., sp. nov., and 'Candidatus Pseudoramibacter fermentans' sp. nov.</title>
        <authorList>
            <person name="Scarborough M.J."/>
            <person name="Myers K.S."/>
            <person name="Donohue T.J."/>
            <person name="Noguera D.R."/>
        </authorList>
    </citation>
    <scope>NUCLEOTIDE SEQUENCE</scope>
    <source>
        <strain evidence="5">LCO1.1</strain>
    </source>
</reference>
<feature type="binding site" evidence="4">
    <location>
        <position position="157"/>
    </location>
    <ligand>
        <name>S-adenosyl-L-methionine</name>
        <dbReference type="ChEBI" id="CHEBI:59789"/>
    </ligand>
</feature>
<dbReference type="SUPFAM" id="SSF53335">
    <property type="entry name" value="S-adenosyl-L-methionine-dependent methyltransferases"/>
    <property type="match status" value="1"/>
</dbReference>
<accession>A0A6N7IXJ2</accession>
<dbReference type="GO" id="GO:0070475">
    <property type="term" value="P:rRNA base methylation"/>
    <property type="evidence" value="ECO:0007669"/>
    <property type="project" value="TreeGrafter"/>
</dbReference>
<keyword evidence="3 4" id="KW-0949">S-adenosyl-L-methionine</keyword>
<gene>
    <name evidence="5" type="ORF">FRC54_00365</name>
</gene>
<dbReference type="PANTHER" id="PTHR11061:SF30">
    <property type="entry name" value="TRNA (URACIL(54)-C(5))-METHYLTRANSFERASE"/>
    <property type="match status" value="1"/>
</dbReference>
<evidence type="ECO:0008006" key="7">
    <source>
        <dbReference type="Google" id="ProtNLM"/>
    </source>
</evidence>
<comment type="caution">
    <text evidence="5">The sequence shown here is derived from an EMBL/GenBank/DDBJ whole genome shotgun (WGS) entry which is preliminary data.</text>
</comment>
<dbReference type="InterPro" id="IPR029063">
    <property type="entry name" value="SAM-dependent_MTases_sf"/>
</dbReference>
<dbReference type="Gene3D" id="3.40.50.150">
    <property type="entry name" value="Vaccinia Virus protein VP39"/>
    <property type="match status" value="1"/>
</dbReference>
<organism evidence="5 6">
    <name type="scientific">Candidatus Weimeria bifida</name>
    <dbReference type="NCBI Taxonomy" id="2599074"/>
    <lineage>
        <taxon>Bacteria</taxon>
        <taxon>Bacillati</taxon>
        <taxon>Bacillota</taxon>
        <taxon>Clostridia</taxon>
        <taxon>Lachnospirales</taxon>
        <taxon>Lachnospiraceae</taxon>
        <taxon>Candidatus Weimeria</taxon>
    </lineage>
</organism>
<evidence type="ECO:0000256" key="3">
    <source>
        <dbReference type="ARBA" id="ARBA00022691"/>
    </source>
</evidence>
<dbReference type="AlphaFoldDB" id="A0A6N7IXJ2"/>
<dbReference type="PANTHER" id="PTHR11061">
    <property type="entry name" value="RNA M5U METHYLTRANSFERASE"/>
    <property type="match status" value="1"/>
</dbReference>
<comment type="caution">
    <text evidence="4">Lacks conserved residue(s) required for the propagation of feature annotation.</text>
</comment>
<dbReference type="CDD" id="cd02440">
    <property type="entry name" value="AdoMet_MTases"/>
    <property type="match status" value="1"/>
</dbReference>